<keyword evidence="2" id="KW-1133">Transmembrane helix</keyword>
<protein>
    <submittedName>
        <fullName evidence="3">Uncharacterized protein</fullName>
    </submittedName>
</protein>
<feature type="transmembrane region" description="Helical" evidence="2">
    <location>
        <begin position="195"/>
        <end position="216"/>
    </location>
</feature>
<evidence type="ECO:0000256" key="1">
    <source>
        <dbReference type="SAM" id="MobiDB-lite"/>
    </source>
</evidence>
<dbReference type="AlphaFoldDB" id="A0A8H6LT37"/>
<reference evidence="3 4" key="1">
    <citation type="submission" date="2020-07" db="EMBL/GenBank/DDBJ databases">
        <title>Comparative genomics of pyrophilous fungi reveals a link between fire events and developmental genes.</title>
        <authorList>
            <consortium name="DOE Joint Genome Institute"/>
            <person name="Steindorff A.S."/>
            <person name="Carver A."/>
            <person name="Calhoun S."/>
            <person name="Stillman K."/>
            <person name="Liu H."/>
            <person name="Lipzen A."/>
            <person name="Pangilinan J."/>
            <person name="Labutti K."/>
            <person name="Bruns T.D."/>
            <person name="Grigoriev I.V."/>
        </authorList>
    </citation>
    <scope>NUCLEOTIDE SEQUENCE [LARGE SCALE GENOMIC DNA]</scope>
    <source>
        <strain evidence="3 4">CBS 144469</strain>
    </source>
</reference>
<name>A0A8H6LT37_9AGAR</name>
<keyword evidence="2" id="KW-0472">Membrane</keyword>
<accession>A0A8H6LT37</accession>
<sequence>MQVACKTARGSCGREEKKQLERGRDVEVGEGKKETGRTTRQRTDLVLRVTVLSSDQTSAGRHPASKQSTLPQAGLVPHCSWKIMNGAWPLGRNGGERGDQLPFDGIQDICYQLTLGAYSAHSPRNTLLGVCSDTQLVMPSMSGPGTALIGEGNLKGWSSDGYMGPRTAISYDFSSRRTDSISRYIKNNSSGSTPALRGVACIVILMLIAAPVELGASSLPFSLWMCRLESHCVTTDRPEAADGTALSDDEDT</sequence>
<evidence type="ECO:0000313" key="4">
    <source>
        <dbReference type="Proteomes" id="UP000521943"/>
    </source>
</evidence>
<keyword evidence="2" id="KW-0812">Transmembrane</keyword>
<dbReference type="EMBL" id="JACGCI010000225">
    <property type="protein sequence ID" value="KAF6741665.1"/>
    <property type="molecule type" value="Genomic_DNA"/>
</dbReference>
<dbReference type="Proteomes" id="UP000521943">
    <property type="component" value="Unassembled WGS sequence"/>
</dbReference>
<keyword evidence="4" id="KW-1185">Reference proteome</keyword>
<gene>
    <name evidence="3" type="ORF">DFP72DRAFT_1112312</name>
</gene>
<organism evidence="3 4">
    <name type="scientific">Ephemerocybe angulata</name>
    <dbReference type="NCBI Taxonomy" id="980116"/>
    <lineage>
        <taxon>Eukaryota</taxon>
        <taxon>Fungi</taxon>
        <taxon>Dikarya</taxon>
        <taxon>Basidiomycota</taxon>
        <taxon>Agaricomycotina</taxon>
        <taxon>Agaricomycetes</taxon>
        <taxon>Agaricomycetidae</taxon>
        <taxon>Agaricales</taxon>
        <taxon>Agaricineae</taxon>
        <taxon>Psathyrellaceae</taxon>
        <taxon>Ephemerocybe</taxon>
    </lineage>
</organism>
<feature type="region of interest" description="Disordered" evidence="1">
    <location>
        <begin position="1"/>
        <end position="42"/>
    </location>
</feature>
<comment type="caution">
    <text evidence="3">The sequence shown here is derived from an EMBL/GenBank/DDBJ whole genome shotgun (WGS) entry which is preliminary data.</text>
</comment>
<feature type="compositionally biased region" description="Basic and acidic residues" evidence="1">
    <location>
        <begin position="12"/>
        <end position="42"/>
    </location>
</feature>
<evidence type="ECO:0000256" key="2">
    <source>
        <dbReference type="SAM" id="Phobius"/>
    </source>
</evidence>
<proteinExistence type="predicted"/>
<evidence type="ECO:0000313" key="3">
    <source>
        <dbReference type="EMBL" id="KAF6741665.1"/>
    </source>
</evidence>